<sequence length="60" mass="6945">MALRFEFASRLSLQAPPHFALSLVLQSKSRAKSFGLAKRRQALVVRRNIAIFFYFLLSKF</sequence>
<dbReference type="EMBL" id="NPDN01000018">
    <property type="protein sequence ID" value="PJZ23897.1"/>
    <property type="molecule type" value="Genomic_DNA"/>
</dbReference>
<accession>A0A2M9X880</accession>
<name>A0A2M9X880_9LEPT</name>
<comment type="caution">
    <text evidence="1">The sequence shown here is derived from an EMBL/GenBank/DDBJ whole genome shotgun (WGS) entry which is preliminary data.</text>
</comment>
<evidence type="ECO:0000313" key="1">
    <source>
        <dbReference type="EMBL" id="PJZ23897.1"/>
    </source>
</evidence>
<organism evidence="1 2">
    <name type="scientific">Leptospira hartskeerlii</name>
    <dbReference type="NCBI Taxonomy" id="2023177"/>
    <lineage>
        <taxon>Bacteria</taxon>
        <taxon>Pseudomonadati</taxon>
        <taxon>Spirochaetota</taxon>
        <taxon>Spirochaetia</taxon>
        <taxon>Leptospirales</taxon>
        <taxon>Leptospiraceae</taxon>
        <taxon>Leptospira</taxon>
    </lineage>
</organism>
<protein>
    <submittedName>
        <fullName evidence="1">Uncharacterized protein</fullName>
    </submittedName>
</protein>
<reference evidence="1 2" key="1">
    <citation type="submission" date="2017-07" db="EMBL/GenBank/DDBJ databases">
        <title>Leptospira spp. isolated from tropical soils.</title>
        <authorList>
            <person name="Thibeaux R."/>
            <person name="Iraola G."/>
            <person name="Ferres I."/>
            <person name="Bierque E."/>
            <person name="Girault D."/>
            <person name="Soupe-Gilbert M.-E."/>
            <person name="Picardeau M."/>
            <person name="Goarant C."/>
        </authorList>
    </citation>
    <scope>NUCLEOTIDE SEQUENCE [LARGE SCALE GENOMIC DNA]</scope>
    <source>
        <strain evidence="1 2">MCA1-C-A1</strain>
    </source>
</reference>
<keyword evidence="2" id="KW-1185">Reference proteome</keyword>
<evidence type="ECO:0000313" key="2">
    <source>
        <dbReference type="Proteomes" id="UP000232196"/>
    </source>
</evidence>
<gene>
    <name evidence="1" type="ORF">CH357_18805</name>
</gene>
<dbReference type="Proteomes" id="UP000232196">
    <property type="component" value="Unassembled WGS sequence"/>
</dbReference>
<dbReference type="AlphaFoldDB" id="A0A2M9X880"/>
<proteinExistence type="predicted"/>